<proteinExistence type="predicted"/>
<keyword evidence="1" id="KW-0175">Coiled coil</keyword>
<dbReference type="Pfam" id="PF03564">
    <property type="entry name" value="DUF1759"/>
    <property type="match status" value="1"/>
</dbReference>
<evidence type="ECO:0000256" key="1">
    <source>
        <dbReference type="SAM" id="Coils"/>
    </source>
</evidence>
<dbReference type="PANTHER" id="PTHR46903:SF1">
    <property type="entry name" value="CCHC-TYPE DOMAIN-CONTAINING PROTEIN"/>
    <property type="match status" value="1"/>
</dbReference>
<comment type="caution">
    <text evidence="3">The sequence shown here is derived from an EMBL/GenBank/DDBJ whole genome shotgun (WGS) entry which is preliminary data.</text>
</comment>
<organism evidence="3 4">
    <name type="scientific">Daphnia magna</name>
    <dbReference type="NCBI Taxonomy" id="35525"/>
    <lineage>
        <taxon>Eukaryota</taxon>
        <taxon>Metazoa</taxon>
        <taxon>Ecdysozoa</taxon>
        <taxon>Arthropoda</taxon>
        <taxon>Crustacea</taxon>
        <taxon>Branchiopoda</taxon>
        <taxon>Diplostraca</taxon>
        <taxon>Cladocera</taxon>
        <taxon>Anomopoda</taxon>
        <taxon>Daphniidae</taxon>
        <taxon>Daphnia</taxon>
    </lineage>
</organism>
<name>A0ABR0AT30_9CRUS</name>
<protein>
    <submittedName>
        <fullName evidence="3">Uncharacterized protein</fullName>
    </submittedName>
</protein>
<evidence type="ECO:0000313" key="4">
    <source>
        <dbReference type="Proteomes" id="UP001234178"/>
    </source>
</evidence>
<feature type="compositionally biased region" description="Polar residues" evidence="2">
    <location>
        <begin position="27"/>
        <end position="45"/>
    </location>
</feature>
<feature type="coiled-coil region" evidence="1">
    <location>
        <begin position="191"/>
        <end position="241"/>
    </location>
</feature>
<dbReference type="Proteomes" id="UP001234178">
    <property type="component" value="Unassembled WGS sequence"/>
</dbReference>
<evidence type="ECO:0000256" key="2">
    <source>
        <dbReference type="SAM" id="MobiDB-lite"/>
    </source>
</evidence>
<gene>
    <name evidence="3" type="ORF">OUZ56_017536</name>
</gene>
<feature type="region of interest" description="Disordered" evidence="2">
    <location>
        <begin position="22"/>
        <end position="67"/>
    </location>
</feature>
<dbReference type="EMBL" id="JAOYFB010000038">
    <property type="protein sequence ID" value="KAK4028256.1"/>
    <property type="molecule type" value="Genomic_DNA"/>
</dbReference>
<keyword evidence="4" id="KW-1185">Reference proteome</keyword>
<accession>A0ABR0AT30</accession>
<evidence type="ECO:0000313" key="3">
    <source>
        <dbReference type="EMBL" id="KAK4028256.1"/>
    </source>
</evidence>
<reference evidence="3 4" key="1">
    <citation type="journal article" date="2023" name="Nucleic Acids Res.">
        <title>The hologenome of Daphnia magna reveals possible DNA methylation and microbiome-mediated evolution of the host genome.</title>
        <authorList>
            <person name="Chaturvedi A."/>
            <person name="Li X."/>
            <person name="Dhandapani V."/>
            <person name="Marshall H."/>
            <person name="Kissane S."/>
            <person name="Cuenca-Cambronero M."/>
            <person name="Asole G."/>
            <person name="Calvet F."/>
            <person name="Ruiz-Romero M."/>
            <person name="Marangio P."/>
            <person name="Guigo R."/>
            <person name="Rago D."/>
            <person name="Mirbahai L."/>
            <person name="Eastwood N."/>
            <person name="Colbourne J.K."/>
            <person name="Zhou J."/>
            <person name="Mallon E."/>
            <person name="Orsini L."/>
        </authorList>
    </citation>
    <scope>NUCLEOTIDE SEQUENCE [LARGE SCALE GENOMIC DNA]</scope>
    <source>
        <strain evidence="3">LRV0_1</strain>
    </source>
</reference>
<dbReference type="PANTHER" id="PTHR46903">
    <property type="entry name" value="C2H2-TYPE DOMAIN-CONTAINING PROTEIN"/>
    <property type="match status" value="1"/>
</dbReference>
<sequence>MSPSFEDTLGLRVWRIEMVRGKRTKAATASQNDNTVASRLRSQPVPTEGEDESTPPADTTQQDKNVSRDAQLEAIERDSTRKQIQMTCSCISKLIKERGSRIACLGLLNKLDDMLATAERLNLLVVHPSDADEFSKQAEIQIDLFTLIESKKEDVETYVNLRADDESSAVSCTQSVKSVPPATRHFAPERNEETQSEKLLAEAQKRAAEAQQEAAQLQEQLEEAKKKAELATKEASKLSDAVIRRGSAPTIISSPFHGWGQGDGAIDDWRRRSTHELTKEDGEEEAPDEWIDRYCNGQEEANWSYSSKTAARGELPIYSGRAVDWFWWSDLLRSMVHDQRIAPGEKLAILKSRLRGDQFEIVQGLGGGESVYKAALSRLKQSAGRRDVMRIALLGELDRIELGRENSSFRRFAERARTIFFDLTRIGEKFNADLIERLSRKLHPADRLEWNSGRRTGIERRPLKEFGEWMCERAAAYQMPTV</sequence>
<dbReference type="InterPro" id="IPR005312">
    <property type="entry name" value="DUF1759"/>
</dbReference>